<dbReference type="EMBL" id="CP004373">
    <property type="protein sequence ID" value="AHK71689.1"/>
    <property type="molecule type" value="Genomic_DNA"/>
</dbReference>
<feature type="signal peptide" evidence="2">
    <location>
        <begin position="1"/>
        <end position="25"/>
    </location>
</feature>
<organism evidence="3 4">
    <name type="scientific">Gluconobacter oxydans DSM 3504</name>
    <dbReference type="NCBI Taxonomy" id="1288313"/>
    <lineage>
        <taxon>Bacteria</taxon>
        <taxon>Pseudomonadati</taxon>
        <taxon>Pseudomonadota</taxon>
        <taxon>Alphaproteobacteria</taxon>
        <taxon>Acetobacterales</taxon>
        <taxon>Acetobacteraceae</taxon>
        <taxon>Gluconobacter</taxon>
    </lineage>
</organism>
<proteinExistence type="predicted"/>
<name>A0A067Z5X0_GLUOY</name>
<dbReference type="HOGENOM" id="CLU_090296_0_0_5"/>
<dbReference type="AlphaFoldDB" id="A0A067Z5X0"/>
<dbReference type="Proteomes" id="UP000031656">
    <property type="component" value="Chromosome"/>
</dbReference>
<evidence type="ECO:0000313" key="4">
    <source>
        <dbReference type="Proteomes" id="UP000031656"/>
    </source>
</evidence>
<dbReference type="KEGG" id="goy:GLS_c18130"/>
<reference evidence="3 4" key="1">
    <citation type="journal article" date="2015" name="Appl. Microbiol. Biotechnol.">
        <title>The consequence of an additional NADH dehydrogenase paralog on the growth of Gluconobacter oxydans DSM3504.</title>
        <authorList>
            <person name="Kostner D."/>
            <person name="Luchterhand B."/>
            <person name="Junker A."/>
            <person name="Volland S."/>
            <person name="Daniel R."/>
            <person name="Buchs J."/>
            <person name="Liebl W."/>
            <person name="Ehrenreich A."/>
        </authorList>
    </citation>
    <scope>NUCLEOTIDE SEQUENCE [LARGE SCALE GENOMIC DNA]</scope>
    <source>
        <strain evidence="3">DSM 3504</strain>
    </source>
</reference>
<accession>A0A067Z5X0</accession>
<protein>
    <submittedName>
        <fullName evidence="3">Uncharacterized protein</fullName>
    </submittedName>
</protein>
<feature type="chain" id="PRO_5001648840" evidence="2">
    <location>
        <begin position="26"/>
        <end position="188"/>
    </location>
</feature>
<keyword evidence="2" id="KW-0732">Signal</keyword>
<feature type="region of interest" description="Disordered" evidence="1">
    <location>
        <begin position="32"/>
        <end position="68"/>
    </location>
</feature>
<feature type="compositionally biased region" description="Polar residues" evidence="1">
    <location>
        <begin position="37"/>
        <end position="48"/>
    </location>
</feature>
<evidence type="ECO:0000256" key="2">
    <source>
        <dbReference type="SAM" id="SignalP"/>
    </source>
</evidence>
<evidence type="ECO:0000256" key="1">
    <source>
        <dbReference type="SAM" id="MobiDB-lite"/>
    </source>
</evidence>
<evidence type="ECO:0000313" key="3">
    <source>
        <dbReference type="EMBL" id="AHK71689.1"/>
    </source>
</evidence>
<feature type="compositionally biased region" description="Polar residues" evidence="1">
    <location>
        <begin position="56"/>
        <end position="65"/>
    </location>
</feature>
<gene>
    <name evidence="3" type="ORF">GLS_c18130</name>
</gene>
<sequence length="188" mass="19820">MTFPRMTGLSALLVSAAMLPLAAQAQTYPPSAYQGGVPSQTQSQTQIDGSAPLQGAPQQTQQVSPQVRADTERAMHYPLPPDFMTRAAATIAELQARNIQPPNSHGTSLSETIRQISQVPGLAPVLQSHGFTPESFVMGMTTFGMTLAASNGQLPTGMPSPNPSNVALFKAQPEQVTALMQAMGNPPH</sequence>